<evidence type="ECO:0000256" key="2">
    <source>
        <dbReference type="SAM" id="MobiDB-lite"/>
    </source>
</evidence>
<comment type="caution">
    <text evidence="3">The sequence shown here is derived from an EMBL/GenBank/DDBJ whole genome shotgun (WGS) entry which is preliminary data.</text>
</comment>
<keyword evidence="1" id="KW-0175">Coiled coil</keyword>
<proteinExistence type="predicted"/>
<reference evidence="3 4" key="1">
    <citation type="journal article" date="2024" name="IMA Fungus">
        <title>Apiospora arundinis, a panoply of carbohydrate-active enzymes and secondary metabolites.</title>
        <authorList>
            <person name="Sorensen T."/>
            <person name="Petersen C."/>
            <person name="Muurmann A.T."/>
            <person name="Christiansen J.V."/>
            <person name="Brundto M.L."/>
            <person name="Overgaard C.K."/>
            <person name="Boysen A.T."/>
            <person name="Wollenberg R.D."/>
            <person name="Larsen T.O."/>
            <person name="Sorensen J.L."/>
            <person name="Nielsen K.L."/>
            <person name="Sondergaard T.E."/>
        </authorList>
    </citation>
    <scope>NUCLEOTIDE SEQUENCE [LARGE SCALE GENOMIC DNA]</scope>
    <source>
        <strain evidence="3 4">AAU 773</strain>
    </source>
</reference>
<accession>A0ABR2JIV0</accession>
<feature type="region of interest" description="Disordered" evidence="2">
    <location>
        <begin position="21"/>
        <end position="71"/>
    </location>
</feature>
<organism evidence="3 4">
    <name type="scientific">Apiospora arundinis</name>
    <dbReference type="NCBI Taxonomy" id="335852"/>
    <lineage>
        <taxon>Eukaryota</taxon>
        <taxon>Fungi</taxon>
        <taxon>Dikarya</taxon>
        <taxon>Ascomycota</taxon>
        <taxon>Pezizomycotina</taxon>
        <taxon>Sordariomycetes</taxon>
        <taxon>Xylariomycetidae</taxon>
        <taxon>Amphisphaeriales</taxon>
        <taxon>Apiosporaceae</taxon>
        <taxon>Apiospora</taxon>
    </lineage>
</organism>
<protein>
    <submittedName>
        <fullName evidence="3">Uncharacterized protein</fullName>
    </submittedName>
</protein>
<evidence type="ECO:0000313" key="3">
    <source>
        <dbReference type="EMBL" id="KAK8877466.1"/>
    </source>
</evidence>
<keyword evidence="4" id="KW-1185">Reference proteome</keyword>
<gene>
    <name evidence="3" type="ORF">PGQ11_002412</name>
</gene>
<dbReference type="Proteomes" id="UP001390339">
    <property type="component" value="Unassembled WGS sequence"/>
</dbReference>
<dbReference type="EMBL" id="JAPCWZ010000002">
    <property type="protein sequence ID" value="KAK8877466.1"/>
    <property type="molecule type" value="Genomic_DNA"/>
</dbReference>
<sequence>MARVLPHHIIFVNANQTVKAKPSPPIKRLCLPNGGRVPPRPQQKPPKREPKQQLVLQHRPQPATQPRRPDHEAVECRGKPTVESNGGVGVVLVMSLGMLLGGCTVRETKKFAQTRFQNYFQSKVDKCMQRMVGKHQAEVRELQGTVRGLQEKIDAMQTRSSSLGEQL</sequence>
<evidence type="ECO:0000256" key="1">
    <source>
        <dbReference type="SAM" id="Coils"/>
    </source>
</evidence>
<feature type="coiled-coil region" evidence="1">
    <location>
        <begin position="132"/>
        <end position="159"/>
    </location>
</feature>
<evidence type="ECO:0000313" key="4">
    <source>
        <dbReference type="Proteomes" id="UP001390339"/>
    </source>
</evidence>
<name>A0ABR2JIV0_9PEZI</name>